<keyword evidence="2" id="KW-0472">Membrane</keyword>
<dbReference type="PANTHER" id="PTHR14859:SF16">
    <property type="entry name" value="ENDONUCLEASE_EXONUCLEASE_PHOSPHATASE DOMAIN-CONTAINING PROTEIN"/>
    <property type="match status" value="1"/>
</dbReference>
<gene>
    <name evidence="5" type="primary">LOC110983346</name>
</gene>
<name>A0A8B7YY14_ACAPL</name>
<dbReference type="GO" id="GO:0003824">
    <property type="term" value="F:catalytic activity"/>
    <property type="evidence" value="ECO:0007669"/>
    <property type="project" value="InterPro"/>
</dbReference>
<feature type="region of interest" description="Disordered" evidence="1">
    <location>
        <begin position="230"/>
        <end position="297"/>
    </location>
</feature>
<sequence length="591" mass="65691">MALCLKHGCVAWSQRLHARTWTEPASMHVCACHGCRPSLSVMKKRNCAVILSKKVFSWILSIFIICCGSFNFFLQPVMASDKPENRAGPVMLMDQSGSAYGGILKDFSPSLNINDSDVAKVIKFAVQHIEENYPAAVPKDPGGKSTEPLVSDLKKLILQGTKDGKAQHYLVESTFVSVKKQQFQRRKAIYGLTYSFGLTWSNAASPLRHNMVVSLDRERNMFLFEHTFSTDSSPASESESDLSATSTKELPTGSQSECLQDSDSTAADQSQCRSGTQDLWSSKRRTEAEEIEDITQSSGQNLSIITQNIWNFNGIYGSSISADNVGAYTQRVTRLGRLVADTKADIIGFQEVRFEVNKGGRLGPCQVQQLAKHLPQYQFVYQPAINYVPNSLDRSEEGLAIFSRYPILSHDYILLSRDMNDEEDQQHQRICLHAEIKTPSVGRVHIFVTHLSLSEAARERSVLEIWNHMNRFPGPAVLIGDLNAHPRSRIIRFLQGEQEIGGVKTEGLQDAWLLKNKEPRVGRGSYAKGEARDPGLTFSALNEHLSERIDYIFVRLPGDTKLADISLVDDGDRGPVAASDHLGLKATIARS</sequence>
<feature type="compositionally biased region" description="Polar residues" evidence="1">
    <location>
        <begin position="245"/>
        <end position="280"/>
    </location>
</feature>
<dbReference type="GO" id="GO:0006506">
    <property type="term" value="P:GPI anchor biosynthetic process"/>
    <property type="evidence" value="ECO:0007669"/>
    <property type="project" value="TreeGrafter"/>
</dbReference>
<dbReference type="InterPro" id="IPR051916">
    <property type="entry name" value="GPI-anchor_lipid_remodeler"/>
</dbReference>
<dbReference type="GO" id="GO:0016020">
    <property type="term" value="C:membrane"/>
    <property type="evidence" value="ECO:0007669"/>
    <property type="project" value="GOC"/>
</dbReference>
<dbReference type="InterPro" id="IPR036691">
    <property type="entry name" value="Endo/exonu/phosph_ase_sf"/>
</dbReference>
<reference evidence="5" key="1">
    <citation type="submission" date="2025-08" db="UniProtKB">
        <authorList>
            <consortium name="RefSeq"/>
        </authorList>
    </citation>
    <scope>IDENTIFICATION</scope>
</reference>
<feature type="compositionally biased region" description="Low complexity" evidence="1">
    <location>
        <begin position="230"/>
        <end position="244"/>
    </location>
</feature>
<dbReference type="GO" id="GO:0005783">
    <property type="term" value="C:endoplasmic reticulum"/>
    <property type="evidence" value="ECO:0007669"/>
    <property type="project" value="TreeGrafter"/>
</dbReference>
<feature type="domain" description="Endonuclease/exonuclease/phosphatase" evidence="3">
    <location>
        <begin position="308"/>
        <end position="581"/>
    </location>
</feature>
<evidence type="ECO:0000313" key="5">
    <source>
        <dbReference type="RefSeq" id="XP_022098228.1"/>
    </source>
</evidence>
<dbReference type="Proteomes" id="UP000694845">
    <property type="component" value="Unplaced"/>
</dbReference>
<keyword evidence="2" id="KW-0812">Transmembrane</keyword>
<proteinExistence type="predicted"/>
<dbReference type="Pfam" id="PF03372">
    <property type="entry name" value="Exo_endo_phos"/>
    <property type="match status" value="1"/>
</dbReference>
<evidence type="ECO:0000256" key="2">
    <source>
        <dbReference type="SAM" id="Phobius"/>
    </source>
</evidence>
<dbReference type="RefSeq" id="XP_022098228.1">
    <property type="nucleotide sequence ID" value="XM_022242536.1"/>
</dbReference>
<dbReference type="Gene3D" id="3.60.10.10">
    <property type="entry name" value="Endonuclease/exonuclease/phosphatase"/>
    <property type="match status" value="1"/>
</dbReference>
<keyword evidence="2" id="KW-1133">Transmembrane helix</keyword>
<keyword evidence="4" id="KW-1185">Reference proteome</keyword>
<dbReference type="KEGG" id="aplc:110983346"/>
<feature type="transmembrane region" description="Helical" evidence="2">
    <location>
        <begin position="55"/>
        <end position="74"/>
    </location>
</feature>
<dbReference type="GeneID" id="110983346"/>
<protein>
    <submittedName>
        <fullName evidence="5">Uncharacterized protein LOC110983346</fullName>
    </submittedName>
</protein>
<dbReference type="OrthoDB" id="387657at2759"/>
<dbReference type="AlphaFoldDB" id="A0A8B7YY14"/>
<dbReference type="InterPro" id="IPR005135">
    <property type="entry name" value="Endo/exonuclease/phosphatase"/>
</dbReference>
<evidence type="ECO:0000313" key="4">
    <source>
        <dbReference type="Proteomes" id="UP000694845"/>
    </source>
</evidence>
<organism evidence="4 5">
    <name type="scientific">Acanthaster planci</name>
    <name type="common">Crown-of-thorns starfish</name>
    <dbReference type="NCBI Taxonomy" id="133434"/>
    <lineage>
        <taxon>Eukaryota</taxon>
        <taxon>Metazoa</taxon>
        <taxon>Echinodermata</taxon>
        <taxon>Eleutherozoa</taxon>
        <taxon>Asterozoa</taxon>
        <taxon>Asteroidea</taxon>
        <taxon>Valvatacea</taxon>
        <taxon>Valvatida</taxon>
        <taxon>Acanthasteridae</taxon>
        <taxon>Acanthaster</taxon>
    </lineage>
</organism>
<dbReference type="OMA" id="ICLHAEI"/>
<dbReference type="SUPFAM" id="SSF56219">
    <property type="entry name" value="DNase I-like"/>
    <property type="match status" value="1"/>
</dbReference>
<accession>A0A8B7YY14</accession>
<dbReference type="PANTHER" id="PTHR14859">
    <property type="entry name" value="CALCOFLUOR WHITE HYPERSENSITIVE PROTEIN PRECURSOR"/>
    <property type="match status" value="1"/>
</dbReference>
<evidence type="ECO:0000256" key="1">
    <source>
        <dbReference type="SAM" id="MobiDB-lite"/>
    </source>
</evidence>
<evidence type="ECO:0000259" key="3">
    <source>
        <dbReference type="Pfam" id="PF03372"/>
    </source>
</evidence>